<feature type="signal peptide" evidence="1">
    <location>
        <begin position="1"/>
        <end position="18"/>
    </location>
</feature>
<dbReference type="PROSITE" id="PS51257">
    <property type="entry name" value="PROKAR_LIPOPROTEIN"/>
    <property type="match status" value="1"/>
</dbReference>
<dbReference type="EMBL" id="JADWOX010000006">
    <property type="protein sequence ID" value="MBI1684055.1"/>
    <property type="molecule type" value="Genomic_DNA"/>
</dbReference>
<evidence type="ECO:0000313" key="3">
    <source>
        <dbReference type="Proteomes" id="UP000639859"/>
    </source>
</evidence>
<sequence length="78" mass="8196">MRAHHTGLALLLLLAACASPMQILTRDRMRGDADGVTVMAMAPGDALPLAVAHCARFKKAASFARRQGGDAVFRCSAS</sequence>
<feature type="chain" id="PRO_5046501967" description="Lipoprotein" evidence="1">
    <location>
        <begin position="19"/>
        <end position="78"/>
    </location>
</feature>
<reference evidence="2 3" key="1">
    <citation type="submission" date="2020-11" db="EMBL/GenBank/DDBJ databases">
        <title>genome sequence of strain KACC 18849.</title>
        <authorList>
            <person name="Gao J."/>
            <person name="Zhang X."/>
        </authorList>
    </citation>
    <scope>NUCLEOTIDE SEQUENCE [LARGE SCALE GENOMIC DNA]</scope>
    <source>
        <strain evidence="2 3">KACC 18849</strain>
    </source>
</reference>
<accession>A0ABS0SWP4</accession>
<dbReference type="RefSeq" id="WP_198575984.1">
    <property type="nucleotide sequence ID" value="NZ_JADWOX010000006.1"/>
</dbReference>
<gene>
    <name evidence="2" type="ORF">I4Q42_10280</name>
</gene>
<evidence type="ECO:0008006" key="4">
    <source>
        <dbReference type="Google" id="ProtNLM"/>
    </source>
</evidence>
<proteinExistence type="predicted"/>
<dbReference type="Proteomes" id="UP000639859">
    <property type="component" value="Unassembled WGS sequence"/>
</dbReference>
<evidence type="ECO:0000313" key="2">
    <source>
        <dbReference type="EMBL" id="MBI1684055.1"/>
    </source>
</evidence>
<name>A0ABS0SWP4_9CAUL</name>
<comment type="caution">
    <text evidence="2">The sequence shown here is derived from an EMBL/GenBank/DDBJ whole genome shotgun (WGS) entry which is preliminary data.</text>
</comment>
<organism evidence="2 3">
    <name type="scientific">Caulobacter hibisci</name>
    <dbReference type="NCBI Taxonomy" id="2035993"/>
    <lineage>
        <taxon>Bacteria</taxon>
        <taxon>Pseudomonadati</taxon>
        <taxon>Pseudomonadota</taxon>
        <taxon>Alphaproteobacteria</taxon>
        <taxon>Caulobacterales</taxon>
        <taxon>Caulobacteraceae</taxon>
        <taxon>Caulobacter</taxon>
    </lineage>
</organism>
<keyword evidence="1" id="KW-0732">Signal</keyword>
<keyword evidence="3" id="KW-1185">Reference proteome</keyword>
<evidence type="ECO:0000256" key="1">
    <source>
        <dbReference type="SAM" id="SignalP"/>
    </source>
</evidence>
<protein>
    <recommendedName>
        <fullName evidence="4">Lipoprotein</fullName>
    </recommendedName>
</protein>